<dbReference type="Proteomes" id="UP000638848">
    <property type="component" value="Unassembled WGS sequence"/>
</dbReference>
<dbReference type="EMBL" id="BMEQ01000034">
    <property type="protein sequence ID" value="GGG69539.1"/>
    <property type="molecule type" value="Genomic_DNA"/>
</dbReference>
<evidence type="ECO:0000313" key="3">
    <source>
        <dbReference type="Proteomes" id="UP000638848"/>
    </source>
</evidence>
<dbReference type="Pfam" id="PF13517">
    <property type="entry name" value="FG-GAP_3"/>
    <property type="match status" value="1"/>
</dbReference>
<evidence type="ECO:0008006" key="4">
    <source>
        <dbReference type="Google" id="ProtNLM"/>
    </source>
</evidence>
<evidence type="ECO:0000313" key="2">
    <source>
        <dbReference type="EMBL" id="GGG69539.1"/>
    </source>
</evidence>
<evidence type="ECO:0000256" key="1">
    <source>
        <dbReference type="ARBA" id="ARBA00022729"/>
    </source>
</evidence>
<dbReference type="RefSeq" id="WP_188539986.1">
    <property type="nucleotide sequence ID" value="NZ_BMEQ01000034.1"/>
</dbReference>
<dbReference type="SUPFAM" id="SSF69318">
    <property type="entry name" value="Integrin alpha N-terminal domain"/>
    <property type="match status" value="1"/>
</dbReference>
<protein>
    <recommendedName>
        <fullName evidence="4">VCBS repeat-containing protein</fullName>
    </recommendedName>
</protein>
<organism evidence="2 3">
    <name type="scientific">Kocuria dechangensis</name>
    <dbReference type="NCBI Taxonomy" id="1176249"/>
    <lineage>
        <taxon>Bacteria</taxon>
        <taxon>Bacillati</taxon>
        <taxon>Actinomycetota</taxon>
        <taxon>Actinomycetes</taxon>
        <taxon>Micrococcales</taxon>
        <taxon>Micrococcaceae</taxon>
        <taxon>Kocuria</taxon>
    </lineage>
</organism>
<dbReference type="InterPro" id="IPR013517">
    <property type="entry name" value="FG-GAP"/>
</dbReference>
<proteinExistence type="predicted"/>
<reference evidence="2" key="1">
    <citation type="journal article" date="2014" name="Int. J. Syst. Evol. Microbiol.">
        <title>Complete genome sequence of Corynebacterium casei LMG S-19264T (=DSM 44701T), isolated from a smear-ripened cheese.</title>
        <authorList>
            <consortium name="US DOE Joint Genome Institute (JGI-PGF)"/>
            <person name="Walter F."/>
            <person name="Albersmeier A."/>
            <person name="Kalinowski J."/>
            <person name="Ruckert C."/>
        </authorList>
    </citation>
    <scope>NUCLEOTIDE SEQUENCE</scope>
    <source>
        <strain evidence="2">CGMCC 1.12187</strain>
    </source>
</reference>
<dbReference type="InterPro" id="IPR028994">
    <property type="entry name" value="Integrin_alpha_N"/>
</dbReference>
<accession>A0A917LZP2</accession>
<reference evidence="2" key="2">
    <citation type="submission" date="2020-09" db="EMBL/GenBank/DDBJ databases">
        <authorList>
            <person name="Sun Q."/>
            <person name="Zhou Y."/>
        </authorList>
    </citation>
    <scope>NUCLEOTIDE SEQUENCE</scope>
    <source>
        <strain evidence="2">CGMCC 1.12187</strain>
    </source>
</reference>
<sequence length="82" mass="8831">MLGDINGDRVQDIVGFADDGVWASLGRTNNTLGTPSRLLNDFGRLAGGWQVQHHPRLLGDINGDGRDDIVGFADDGVHINTF</sequence>
<keyword evidence="1" id="KW-0732">Signal</keyword>
<name>A0A917LZP2_9MICC</name>
<comment type="caution">
    <text evidence="2">The sequence shown here is derived from an EMBL/GenBank/DDBJ whole genome shotgun (WGS) entry which is preliminary data.</text>
</comment>
<dbReference type="AlphaFoldDB" id="A0A917LZP2"/>
<keyword evidence="3" id="KW-1185">Reference proteome</keyword>
<gene>
    <name evidence="2" type="ORF">GCM10011374_37470</name>
</gene>